<dbReference type="Proteomes" id="UP001610563">
    <property type="component" value="Unassembled WGS sequence"/>
</dbReference>
<comment type="caution">
    <text evidence="1">The sequence shown here is derived from an EMBL/GenBank/DDBJ whole genome shotgun (WGS) entry which is preliminary data.</text>
</comment>
<dbReference type="EMBL" id="JBFTWV010000071">
    <property type="protein sequence ID" value="KAL2788986.1"/>
    <property type="molecule type" value="Genomic_DNA"/>
</dbReference>
<proteinExistence type="predicted"/>
<gene>
    <name evidence="1" type="ORF">BJX66DRAFT_247662</name>
</gene>
<name>A0ABR4G0G2_9EURO</name>
<keyword evidence="2" id="KW-1185">Reference proteome</keyword>
<evidence type="ECO:0000313" key="1">
    <source>
        <dbReference type="EMBL" id="KAL2788986.1"/>
    </source>
</evidence>
<reference evidence="1 2" key="1">
    <citation type="submission" date="2024-07" db="EMBL/GenBank/DDBJ databases">
        <title>Section-level genome sequencing and comparative genomics of Aspergillus sections Usti and Cavernicolus.</title>
        <authorList>
            <consortium name="Lawrence Berkeley National Laboratory"/>
            <person name="Nybo J.L."/>
            <person name="Vesth T.C."/>
            <person name="Theobald S."/>
            <person name="Frisvad J.C."/>
            <person name="Larsen T.O."/>
            <person name="Kjaerboelling I."/>
            <person name="Rothschild-Mancinelli K."/>
            <person name="Lyhne E.K."/>
            <person name="Kogle M.E."/>
            <person name="Barry K."/>
            <person name="Clum A."/>
            <person name="Na H."/>
            <person name="Ledsgaard L."/>
            <person name="Lin J."/>
            <person name="Lipzen A."/>
            <person name="Kuo A."/>
            <person name="Riley R."/>
            <person name="Mondo S."/>
            <person name="Labutti K."/>
            <person name="Haridas S."/>
            <person name="Pangalinan J."/>
            <person name="Salamov A.A."/>
            <person name="Simmons B.A."/>
            <person name="Magnuson J.K."/>
            <person name="Chen J."/>
            <person name="Drula E."/>
            <person name="Henrissat B."/>
            <person name="Wiebenga A."/>
            <person name="Lubbers R.J."/>
            <person name="Gomes A.C."/>
            <person name="Makela M.R."/>
            <person name="Stajich J."/>
            <person name="Grigoriev I.V."/>
            <person name="Mortensen U.H."/>
            <person name="De Vries R.P."/>
            <person name="Baker S.E."/>
            <person name="Andersen M.R."/>
        </authorList>
    </citation>
    <scope>NUCLEOTIDE SEQUENCE [LARGE SCALE GENOMIC DNA]</scope>
    <source>
        <strain evidence="1 2">CBS 209.92</strain>
    </source>
</reference>
<sequence length="150" mass="17037">MFLSLTDLKWPLQGYLINLYSLHNPPGSRLLAARYSDGLVLMRQLLVLRPATKLDVLRDLRLHRVFTANVPPYYEKTLPANLRRFIVPFSVVYSASSGCTEYSTVSNLHDASSKMGMETWGPAGQGQFEERWEHTRAIQTNRIVQNLGGQ</sequence>
<organism evidence="1 2">
    <name type="scientific">Aspergillus keveii</name>
    <dbReference type="NCBI Taxonomy" id="714993"/>
    <lineage>
        <taxon>Eukaryota</taxon>
        <taxon>Fungi</taxon>
        <taxon>Dikarya</taxon>
        <taxon>Ascomycota</taxon>
        <taxon>Pezizomycotina</taxon>
        <taxon>Eurotiomycetes</taxon>
        <taxon>Eurotiomycetidae</taxon>
        <taxon>Eurotiales</taxon>
        <taxon>Aspergillaceae</taxon>
        <taxon>Aspergillus</taxon>
        <taxon>Aspergillus subgen. Nidulantes</taxon>
    </lineage>
</organism>
<protein>
    <submittedName>
        <fullName evidence="1">Uncharacterized protein</fullName>
    </submittedName>
</protein>
<evidence type="ECO:0000313" key="2">
    <source>
        <dbReference type="Proteomes" id="UP001610563"/>
    </source>
</evidence>
<accession>A0ABR4G0G2</accession>